<proteinExistence type="predicted"/>
<evidence type="ECO:0000313" key="2">
    <source>
        <dbReference type="Proteomes" id="UP000521379"/>
    </source>
</evidence>
<gene>
    <name evidence="1" type="ORF">GTW58_06020</name>
</gene>
<comment type="caution">
    <text evidence="1">The sequence shown here is derived from an EMBL/GenBank/DDBJ whole genome shotgun (WGS) entry which is preliminary data.</text>
</comment>
<sequence length="114" mass="11724">MREDLTDLYTGAQAATEQIPTSALVTVGLIGGYGVARWTGVRPLGGAVLFAAGAAAAHNWWRKSGPITTAALSTTYLLGFGLSHPLAKKMGAWPSVLTVTGVNAAAAWALADRT</sequence>
<accession>A0A846TUP0</accession>
<name>A0A846TUP0_9MICC</name>
<dbReference type="EMBL" id="JAAVUN010000009">
    <property type="protein sequence ID" value="NKE09502.1"/>
    <property type="molecule type" value="Genomic_DNA"/>
</dbReference>
<reference evidence="1 2" key="1">
    <citation type="submission" date="2020-02" db="EMBL/GenBank/DDBJ databases">
        <authorList>
            <person name="Sun Q."/>
        </authorList>
    </citation>
    <scope>NUCLEOTIDE SEQUENCE [LARGE SCALE GENOMIC DNA]</scope>
    <source>
        <strain evidence="1 2">YIM 13062</strain>
    </source>
</reference>
<keyword evidence="2" id="KW-1185">Reference proteome</keyword>
<protein>
    <submittedName>
        <fullName evidence="1">Uncharacterized protein</fullName>
    </submittedName>
</protein>
<dbReference type="AlphaFoldDB" id="A0A846TUP0"/>
<organism evidence="1 2">
    <name type="scientific">Kocuria subflava</name>
    <dbReference type="NCBI Taxonomy" id="1736139"/>
    <lineage>
        <taxon>Bacteria</taxon>
        <taxon>Bacillati</taxon>
        <taxon>Actinomycetota</taxon>
        <taxon>Actinomycetes</taxon>
        <taxon>Micrococcales</taxon>
        <taxon>Micrococcaceae</taxon>
        <taxon>Kocuria</taxon>
    </lineage>
</organism>
<dbReference type="Proteomes" id="UP000521379">
    <property type="component" value="Unassembled WGS sequence"/>
</dbReference>
<evidence type="ECO:0000313" key="1">
    <source>
        <dbReference type="EMBL" id="NKE09502.1"/>
    </source>
</evidence>